<reference evidence="2" key="1">
    <citation type="submission" date="2022-11" db="UniProtKB">
        <authorList>
            <consortium name="WormBaseParasite"/>
        </authorList>
    </citation>
    <scope>IDENTIFICATION</scope>
</reference>
<evidence type="ECO:0000313" key="1">
    <source>
        <dbReference type="Proteomes" id="UP000887565"/>
    </source>
</evidence>
<dbReference type="Proteomes" id="UP000887565">
    <property type="component" value="Unplaced"/>
</dbReference>
<accession>A0A915LA19</accession>
<dbReference type="AlphaFoldDB" id="A0A915LA19"/>
<dbReference type="WBParaSite" id="nRc.2.0.1.t47965-RA">
    <property type="protein sequence ID" value="nRc.2.0.1.t47965-RA"/>
    <property type="gene ID" value="nRc.2.0.1.g47965"/>
</dbReference>
<name>A0A915LA19_ROMCU</name>
<evidence type="ECO:0000313" key="2">
    <source>
        <dbReference type="WBParaSite" id="nRc.2.0.1.t47965-RA"/>
    </source>
</evidence>
<sequence>MINAKNSMLKSKSSLDLFSATGPWAPIGKWDNRSQKTPKFQGPPLYPPQNFRDAHVWLETRQLCKQVYSFFCPIGTFSNKLVKNYARGREKDLLSNEGPNYYFLITSSVNKHYNALLSTDVLNKGSLWIR</sequence>
<organism evidence="1 2">
    <name type="scientific">Romanomermis culicivorax</name>
    <name type="common">Nematode worm</name>
    <dbReference type="NCBI Taxonomy" id="13658"/>
    <lineage>
        <taxon>Eukaryota</taxon>
        <taxon>Metazoa</taxon>
        <taxon>Ecdysozoa</taxon>
        <taxon>Nematoda</taxon>
        <taxon>Enoplea</taxon>
        <taxon>Dorylaimia</taxon>
        <taxon>Mermithida</taxon>
        <taxon>Mermithoidea</taxon>
        <taxon>Mermithidae</taxon>
        <taxon>Romanomermis</taxon>
    </lineage>
</organism>
<proteinExistence type="predicted"/>
<keyword evidence="1" id="KW-1185">Reference proteome</keyword>
<protein>
    <submittedName>
        <fullName evidence="2">Uncharacterized protein</fullName>
    </submittedName>
</protein>